<protein>
    <submittedName>
        <fullName evidence="5">LCP family protein</fullName>
    </submittedName>
</protein>
<gene>
    <name evidence="5" type="ORF">AB0C36_13595</name>
</gene>
<evidence type="ECO:0000256" key="1">
    <source>
        <dbReference type="ARBA" id="ARBA00006068"/>
    </source>
</evidence>
<feature type="transmembrane region" description="Helical" evidence="3">
    <location>
        <begin position="148"/>
        <end position="171"/>
    </location>
</feature>
<dbReference type="RefSeq" id="WP_358353269.1">
    <property type="nucleotide sequence ID" value="NZ_JBEZFP010000028.1"/>
</dbReference>
<accession>A0ABV3DFJ8</accession>
<feature type="compositionally biased region" description="Low complexity" evidence="2">
    <location>
        <begin position="64"/>
        <end position="80"/>
    </location>
</feature>
<feature type="compositionally biased region" description="Polar residues" evidence="2">
    <location>
        <begin position="504"/>
        <end position="523"/>
    </location>
</feature>
<feature type="compositionally biased region" description="Low complexity" evidence="2">
    <location>
        <begin position="488"/>
        <end position="503"/>
    </location>
</feature>
<feature type="region of interest" description="Disordered" evidence="2">
    <location>
        <begin position="473"/>
        <end position="613"/>
    </location>
</feature>
<feature type="compositionally biased region" description="Low complexity" evidence="2">
    <location>
        <begin position="546"/>
        <end position="572"/>
    </location>
</feature>
<dbReference type="NCBIfam" id="TIGR00350">
    <property type="entry name" value="lytR_cpsA_psr"/>
    <property type="match status" value="1"/>
</dbReference>
<evidence type="ECO:0000313" key="5">
    <source>
        <dbReference type="EMBL" id="MEU8134535.1"/>
    </source>
</evidence>
<comment type="similarity">
    <text evidence="1">Belongs to the LytR/CpsA/Psr (LCP) family.</text>
</comment>
<dbReference type="InterPro" id="IPR004474">
    <property type="entry name" value="LytR_CpsA_psr"/>
</dbReference>
<evidence type="ECO:0000259" key="4">
    <source>
        <dbReference type="Pfam" id="PF03816"/>
    </source>
</evidence>
<name>A0ABV3DFJ8_9ACTN</name>
<keyword evidence="3" id="KW-0472">Membrane</keyword>
<dbReference type="PANTHER" id="PTHR33392:SF6">
    <property type="entry name" value="POLYISOPRENYL-TEICHOIC ACID--PEPTIDOGLYCAN TEICHOIC ACID TRANSFERASE TAGU"/>
    <property type="match status" value="1"/>
</dbReference>
<dbReference type="PANTHER" id="PTHR33392">
    <property type="entry name" value="POLYISOPRENYL-TEICHOIC ACID--PEPTIDOGLYCAN TEICHOIC ACID TRANSFERASE TAGU"/>
    <property type="match status" value="1"/>
</dbReference>
<evidence type="ECO:0000313" key="6">
    <source>
        <dbReference type="Proteomes" id="UP001551482"/>
    </source>
</evidence>
<feature type="domain" description="Cell envelope-related transcriptional attenuator" evidence="4">
    <location>
        <begin position="228"/>
        <end position="383"/>
    </location>
</feature>
<dbReference type="Gene3D" id="3.40.630.190">
    <property type="entry name" value="LCP protein"/>
    <property type="match status" value="1"/>
</dbReference>
<organism evidence="5 6">
    <name type="scientific">Streptodolium elevatio</name>
    <dbReference type="NCBI Taxonomy" id="3157996"/>
    <lineage>
        <taxon>Bacteria</taxon>
        <taxon>Bacillati</taxon>
        <taxon>Actinomycetota</taxon>
        <taxon>Actinomycetes</taxon>
        <taxon>Kitasatosporales</taxon>
        <taxon>Streptomycetaceae</taxon>
        <taxon>Streptodolium</taxon>
    </lineage>
</organism>
<sequence>MGKGKKDQSASGPVPDPGPDGPTAPPVRPGADDAAEDDAEKDDTAQGDAGPGDAGDGDSKDGGSADSGSADSSSPHGDAGNSASGDSDAVESDPVATDAVAGDAAGSDGPTEVVPAAAGEPALLGELLPPAPPVTPAPKRRRRRVRRVLVSMALTMAVLAAGAVTSAYVLVRRLDNQITSEEVTEKIGPYRPKVMPEAYGAVNILLMGSDDRSGANVKYGNIYDTTRRSDTTILLHLSADRKSSVAVSIPRDLMVQIPSCVRDDGSVSAAYKDQFNHAFEIGGSACTIKTVEQMTRVQINHHIVIDFTGFKRMVDAVDGVEVCLSEPLRDYDAKLDLGAGLQKLNGEQSLAFVRARKELGDGSDTQRMVRQQRFLASLMNKVKSNGVLFNPKKLYDLLDAGTSSITADPGLDSLDELTKLSKSVSNIPSDKSAFLTVPRQQYRYDTNRDELVQPDADALFTAIRYDRVAVGKADPGTLLEPGGSVRIDAPAPADEPAAEPVEPSSGTTQPPGRRTTSQPSGTPVRTGAPDGGTPADPNPTDTFTIPTGAVPTGAVPTGTVPTATATAGDPGPTTGPPGSGAATAPPSPSATQPVPAGPIVTVTGRTVDEDTCT</sequence>
<feature type="compositionally biased region" description="Low complexity" evidence="2">
    <location>
        <begin position="96"/>
        <end position="115"/>
    </location>
</feature>
<dbReference type="InterPro" id="IPR050922">
    <property type="entry name" value="LytR/CpsA/Psr_CW_biosynth"/>
</dbReference>
<evidence type="ECO:0000256" key="3">
    <source>
        <dbReference type="SAM" id="Phobius"/>
    </source>
</evidence>
<reference evidence="5 6" key="1">
    <citation type="submission" date="2024-06" db="EMBL/GenBank/DDBJ databases">
        <title>The Natural Products Discovery Center: Release of the First 8490 Sequenced Strains for Exploring Actinobacteria Biosynthetic Diversity.</title>
        <authorList>
            <person name="Kalkreuter E."/>
            <person name="Kautsar S.A."/>
            <person name="Yang D."/>
            <person name="Bader C.D."/>
            <person name="Teijaro C.N."/>
            <person name="Fluegel L."/>
            <person name="Davis C.M."/>
            <person name="Simpson J.R."/>
            <person name="Lauterbach L."/>
            <person name="Steele A.D."/>
            <person name="Gui C."/>
            <person name="Meng S."/>
            <person name="Li G."/>
            <person name="Viehrig K."/>
            <person name="Ye F."/>
            <person name="Su P."/>
            <person name="Kiefer A.F."/>
            <person name="Nichols A."/>
            <person name="Cepeda A.J."/>
            <person name="Yan W."/>
            <person name="Fan B."/>
            <person name="Jiang Y."/>
            <person name="Adhikari A."/>
            <person name="Zheng C.-J."/>
            <person name="Schuster L."/>
            <person name="Cowan T.M."/>
            <person name="Smanski M.J."/>
            <person name="Chevrette M.G."/>
            <person name="De Carvalho L.P.S."/>
            <person name="Shen B."/>
        </authorList>
    </citation>
    <scope>NUCLEOTIDE SEQUENCE [LARGE SCALE GENOMIC DNA]</scope>
    <source>
        <strain evidence="5 6">NPDC048946</strain>
    </source>
</reference>
<dbReference type="Pfam" id="PF03816">
    <property type="entry name" value="LytR_cpsA_psr"/>
    <property type="match status" value="1"/>
</dbReference>
<feature type="compositionally biased region" description="Pro residues" evidence="2">
    <location>
        <begin position="14"/>
        <end position="28"/>
    </location>
</feature>
<feature type="region of interest" description="Disordered" evidence="2">
    <location>
        <begin position="1"/>
        <end position="115"/>
    </location>
</feature>
<comment type="caution">
    <text evidence="5">The sequence shown here is derived from an EMBL/GenBank/DDBJ whole genome shotgun (WGS) entry which is preliminary data.</text>
</comment>
<keyword evidence="3" id="KW-0812">Transmembrane</keyword>
<dbReference type="EMBL" id="JBEZFP010000028">
    <property type="protein sequence ID" value="MEU8134535.1"/>
    <property type="molecule type" value="Genomic_DNA"/>
</dbReference>
<feature type="region of interest" description="Disordered" evidence="2">
    <location>
        <begin position="124"/>
        <end position="143"/>
    </location>
</feature>
<proteinExistence type="inferred from homology"/>
<keyword evidence="6" id="KW-1185">Reference proteome</keyword>
<evidence type="ECO:0000256" key="2">
    <source>
        <dbReference type="SAM" id="MobiDB-lite"/>
    </source>
</evidence>
<keyword evidence="3" id="KW-1133">Transmembrane helix</keyword>
<feature type="compositionally biased region" description="Low complexity" evidence="2">
    <location>
        <begin position="579"/>
        <end position="594"/>
    </location>
</feature>
<dbReference type="Proteomes" id="UP001551482">
    <property type="component" value="Unassembled WGS sequence"/>
</dbReference>